<feature type="domain" description="DUF7578" evidence="1">
    <location>
        <begin position="57"/>
        <end position="113"/>
    </location>
</feature>
<dbReference type="Pfam" id="PF24466">
    <property type="entry name" value="DUF7578"/>
    <property type="match status" value="2"/>
</dbReference>
<feature type="domain" description="DUF7578" evidence="1">
    <location>
        <begin position="199"/>
        <end position="261"/>
    </location>
</feature>
<protein>
    <submittedName>
        <fullName evidence="2">Retrotransposon hot spot (RHS) protein</fullName>
    </submittedName>
</protein>
<dbReference type="GeneID" id="40333184"/>
<sequence>MSRVEQGHRPVSPRLASNLMLEQLCVARRRLDARRRTEWSLCSMVEDVLMGDEVSIRGIKLNEFLWKIFGYRACVNEDYDIMIEAVFVNPAAYIDDEELLSGILESREYQAYTLQQDCWTLGGIGVVNLEQWKELSGKHTSNISSYTRRKLDAALDVAVSSVFDASVEDLRNMNIKHQPKWSICSSVRDILLWRPSCPDRLNLNDFLRKELNGRGVDLNNRYISMVTFIENPEQFINDDELLGEITVLPFYKEMKCIVEEERTLLKDEEKLCNASVVYLGQWRDFEKKDMVSPLAREILVAALRNTMEL</sequence>
<dbReference type="RefSeq" id="XP_029234186.1">
    <property type="nucleotide sequence ID" value="XM_029385945.1"/>
</dbReference>
<keyword evidence="3" id="KW-1185">Reference proteome</keyword>
<dbReference type="OMA" id="YDIMIEA"/>
<dbReference type="EMBL" id="MKGL01000549">
    <property type="protein sequence ID" value="RNE97559.1"/>
    <property type="molecule type" value="Genomic_DNA"/>
</dbReference>
<organism evidence="2 3">
    <name type="scientific">Trypanosoma rangeli</name>
    <dbReference type="NCBI Taxonomy" id="5698"/>
    <lineage>
        <taxon>Eukaryota</taxon>
        <taxon>Discoba</taxon>
        <taxon>Euglenozoa</taxon>
        <taxon>Kinetoplastea</taxon>
        <taxon>Metakinetoplastina</taxon>
        <taxon>Trypanosomatida</taxon>
        <taxon>Trypanosomatidae</taxon>
        <taxon>Trypanosoma</taxon>
        <taxon>Herpetosoma</taxon>
    </lineage>
</organism>
<gene>
    <name evidence="2" type="ORF">TraAM80_09251</name>
</gene>
<evidence type="ECO:0000313" key="3">
    <source>
        <dbReference type="Proteomes" id="UP000283634"/>
    </source>
</evidence>
<name>A0A422MWK3_TRYRA</name>
<dbReference type="AlphaFoldDB" id="A0A422MWK3"/>
<proteinExistence type="predicted"/>
<dbReference type="InterPro" id="IPR056000">
    <property type="entry name" value="DUF7578"/>
</dbReference>
<comment type="caution">
    <text evidence="2">The sequence shown here is derived from an EMBL/GenBank/DDBJ whole genome shotgun (WGS) entry which is preliminary data.</text>
</comment>
<dbReference type="OrthoDB" id="252899at2759"/>
<accession>A0A422MWK3</accession>
<evidence type="ECO:0000259" key="1">
    <source>
        <dbReference type="Pfam" id="PF24466"/>
    </source>
</evidence>
<reference evidence="2 3" key="1">
    <citation type="journal article" date="2018" name="BMC Genomics">
        <title>Genomic comparison of Trypanosoma conorhini and Trypanosoma rangeli to Trypanosoma cruzi strains of high and low virulence.</title>
        <authorList>
            <person name="Bradwell K.R."/>
            <person name="Koparde V.N."/>
            <person name="Matveyev A.V."/>
            <person name="Serrano M.G."/>
            <person name="Alves J.M."/>
            <person name="Parikh H."/>
            <person name="Huang B."/>
            <person name="Lee V."/>
            <person name="Espinosa-Alvarez O."/>
            <person name="Ortiz P.A."/>
            <person name="Costa-Martins A.G."/>
            <person name="Teixeira M.M."/>
            <person name="Buck G.A."/>
        </authorList>
    </citation>
    <scope>NUCLEOTIDE SEQUENCE [LARGE SCALE GENOMIC DNA]</scope>
    <source>
        <strain evidence="2 3">AM80</strain>
    </source>
</reference>
<evidence type="ECO:0000313" key="2">
    <source>
        <dbReference type="EMBL" id="RNE97559.1"/>
    </source>
</evidence>
<dbReference type="Proteomes" id="UP000283634">
    <property type="component" value="Unassembled WGS sequence"/>
</dbReference>